<evidence type="ECO:0000313" key="2">
    <source>
        <dbReference type="EMBL" id="KAK8391188.1"/>
    </source>
</evidence>
<organism evidence="2 3">
    <name type="scientific">Scylla paramamosain</name>
    <name type="common">Mud crab</name>
    <dbReference type="NCBI Taxonomy" id="85552"/>
    <lineage>
        <taxon>Eukaryota</taxon>
        <taxon>Metazoa</taxon>
        <taxon>Ecdysozoa</taxon>
        <taxon>Arthropoda</taxon>
        <taxon>Crustacea</taxon>
        <taxon>Multicrustacea</taxon>
        <taxon>Malacostraca</taxon>
        <taxon>Eumalacostraca</taxon>
        <taxon>Eucarida</taxon>
        <taxon>Decapoda</taxon>
        <taxon>Pleocyemata</taxon>
        <taxon>Brachyura</taxon>
        <taxon>Eubrachyura</taxon>
        <taxon>Portunoidea</taxon>
        <taxon>Portunidae</taxon>
        <taxon>Portuninae</taxon>
        <taxon>Scylla</taxon>
    </lineage>
</organism>
<dbReference type="PANTHER" id="PTHR47331">
    <property type="entry name" value="PHD-TYPE DOMAIN-CONTAINING PROTEIN"/>
    <property type="match status" value="1"/>
</dbReference>
<feature type="compositionally biased region" description="Basic and acidic residues" evidence="1">
    <location>
        <begin position="430"/>
        <end position="449"/>
    </location>
</feature>
<evidence type="ECO:0000313" key="3">
    <source>
        <dbReference type="Proteomes" id="UP001487740"/>
    </source>
</evidence>
<name>A0AAW0TVS5_SCYPA</name>
<feature type="region of interest" description="Disordered" evidence="1">
    <location>
        <begin position="428"/>
        <end position="449"/>
    </location>
</feature>
<keyword evidence="3" id="KW-1185">Reference proteome</keyword>
<proteinExistence type="predicted"/>
<evidence type="ECO:0008006" key="4">
    <source>
        <dbReference type="Google" id="ProtNLM"/>
    </source>
</evidence>
<sequence length="449" mass="51095">MEEVNVSRAEKRYGSSMEEKDMGRAQRRYEPSVEEINMGRTKKGYGHSVEEKNMGRAERRYGPSVEEITMGRAERRYGPSMEEISVGHAGKRRQGSSCEEEDVENTERNQHRALSTLAWKGRTGPAPALEADEGDRVPSDGEDTNTGSSAEEDKEETNAEYAKRKNEPQDLTTSSGSGDLKRHRGESATSATYKLNQLYTSCDGEVQALIAHCMALPAERPLEVSLDILDDHYGEERTYMDQLIGLRIGREKKGKCSQHIKDILTFVKRETKRIENARILRKKYNTEIRKTHGRKQESREDIVENYKGRAHSYGEKHDPKSQLSPRAWEVSLTTQTRPYMRPAGPGGSRYYANKCRLCGSNHPLHMCALSRSLSIEHRRSIVRTQGRCFNCLGDNHLVKDCKARPCDIDNCKGWYSRWLHETLPQNLPHIKGDEGSEQREGFQASDNKE</sequence>
<gene>
    <name evidence="2" type="ORF">O3P69_017091</name>
</gene>
<dbReference type="PANTHER" id="PTHR47331:SF1">
    <property type="entry name" value="GAG-LIKE PROTEIN"/>
    <property type="match status" value="1"/>
</dbReference>
<feature type="region of interest" description="Disordered" evidence="1">
    <location>
        <begin position="1"/>
        <end position="187"/>
    </location>
</feature>
<feature type="compositionally biased region" description="Basic and acidic residues" evidence="1">
    <location>
        <begin position="48"/>
        <end position="61"/>
    </location>
</feature>
<comment type="caution">
    <text evidence="2">The sequence shown here is derived from an EMBL/GenBank/DDBJ whole genome shotgun (WGS) entry which is preliminary data.</text>
</comment>
<protein>
    <recommendedName>
        <fullName evidence="4">CCHC-type domain-containing protein</fullName>
    </recommendedName>
</protein>
<dbReference type="EMBL" id="JARAKH010000024">
    <property type="protein sequence ID" value="KAK8391188.1"/>
    <property type="molecule type" value="Genomic_DNA"/>
</dbReference>
<feature type="compositionally biased region" description="Basic and acidic residues" evidence="1">
    <location>
        <begin position="8"/>
        <end position="31"/>
    </location>
</feature>
<accession>A0AAW0TVS5</accession>
<reference evidence="2 3" key="1">
    <citation type="submission" date="2023-03" db="EMBL/GenBank/DDBJ databases">
        <title>High-quality genome of Scylla paramamosain provides insights in environmental adaptation.</title>
        <authorList>
            <person name="Zhang L."/>
        </authorList>
    </citation>
    <scope>NUCLEOTIDE SEQUENCE [LARGE SCALE GENOMIC DNA]</scope>
    <source>
        <strain evidence="2">LZ_2023a</strain>
        <tissue evidence="2">Muscle</tissue>
    </source>
</reference>
<dbReference type="AlphaFoldDB" id="A0AAW0TVS5"/>
<dbReference type="Proteomes" id="UP001487740">
    <property type="component" value="Unassembled WGS sequence"/>
</dbReference>
<evidence type="ECO:0000256" key="1">
    <source>
        <dbReference type="SAM" id="MobiDB-lite"/>
    </source>
</evidence>